<protein>
    <submittedName>
        <fullName evidence="2">Uncharacterized protein</fullName>
    </submittedName>
</protein>
<evidence type="ECO:0000256" key="1">
    <source>
        <dbReference type="SAM" id="MobiDB-lite"/>
    </source>
</evidence>
<accession>A0ABY7E3C2</accession>
<feature type="non-terminal residue" evidence="2">
    <location>
        <position position="1"/>
    </location>
</feature>
<evidence type="ECO:0000313" key="2">
    <source>
        <dbReference type="EMBL" id="WAR04488.1"/>
    </source>
</evidence>
<keyword evidence="3" id="KW-1185">Reference proteome</keyword>
<dbReference type="EMBL" id="CP111016">
    <property type="protein sequence ID" value="WAR04488.1"/>
    <property type="molecule type" value="Genomic_DNA"/>
</dbReference>
<gene>
    <name evidence="2" type="ORF">MAR_019857</name>
</gene>
<sequence>ILCRRKTVGEGQGSSESKQHRGAKETSGKSRLQDINIADRQLEHPENYSSSHKRPNAARKDGRPVEGQLTRRMLLEVNLVSRMETTTIEQIHRLKQLQLNNVDRLPAINKLSREQGFAKPCAFKEYRFEPPYVSKRKERKRKKLPPIPELMMPKRHNSFDEELEEDLDIFTFPESHGAYRKRPQHSLLQPIVPALTPRDIPLQAKIEKLAKQKRRERAKRLIERRYERKHQNLAEMQSPTAYMAFRPRREPEVTSSFHLKEHKQTPFKQMVPKTEEAPSEKPRFHPRLYNRIVDGIYTYTKGLHDSPRQAEHPGPYERLMVTPVTAKEEVKEEAQRQIYLPPIVSD</sequence>
<dbReference type="Proteomes" id="UP001164746">
    <property type="component" value="Chromosome 5"/>
</dbReference>
<feature type="compositionally biased region" description="Basic and acidic residues" evidence="1">
    <location>
        <begin position="17"/>
        <end position="32"/>
    </location>
</feature>
<organism evidence="2 3">
    <name type="scientific">Mya arenaria</name>
    <name type="common">Soft-shell clam</name>
    <dbReference type="NCBI Taxonomy" id="6604"/>
    <lineage>
        <taxon>Eukaryota</taxon>
        <taxon>Metazoa</taxon>
        <taxon>Spiralia</taxon>
        <taxon>Lophotrochozoa</taxon>
        <taxon>Mollusca</taxon>
        <taxon>Bivalvia</taxon>
        <taxon>Autobranchia</taxon>
        <taxon>Heteroconchia</taxon>
        <taxon>Euheterodonta</taxon>
        <taxon>Imparidentia</taxon>
        <taxon>Neoheterodontei</taxon>
        <taxon>Myida</taxon>
        <taxon>Myoidea</taxon>
        <taxon>Myidae</taxon>
        <taxon>Mya</taxon>
    </lineage>
</organism>
<proteinExistence type="predicted"/>
<feature type="region of interest" description="Disordered" evidence="1">
    <location>
        <begin position="1"/>
        <end position="67"/>
    </location>
</feature>
<name>A0ABY7E3C2_MYAAR</name>
<reference evidence="2" key="1">
    <citation type="submission" date="2022-11" db="EMBL/GenBank/DDBJ databases">
        <title>Centuries of genome instability and evolution in soft-shell clam transmissible cancer (bioRxiv).</title>
        <authorList>
            <person name="Hart S.F.M."/>
            <person name="Yonemitsu M.A."/>
            <person name="Giersch R.M."/>
            <person name="Beal B.F."/>
            <person name="Arriagada G."/>
            <person name="Davis B.W."/>
            <person name="Ostrander E.A."/>
            <person name="Goff S.P."/>
            <person name="Metzger M.J."/>
        </authorList>
    </citation>
    <scope>NUCLEOTIDE SEQUENCE</scope>
    <source>
        <strain evidence="2">MELC-2E11</strain>
        <tissue evidence="2">Siphon/mantle</tissue>
    </source>
</reference>
<evidence type="ECO:0000313" key="3">
    <source>
        <dbReference type="Proteomes" id="UP001164746"/>
    </source>
</evidence>